<dbReference type="EMBL" id="JH712131">
    <property type="protein sequence ID" value="EFO26690.1"/>
    <property type="molecule type" value="Genomic_DNA"/>
</dbReference>
<protein>
    <submittedName>
        <fullName evidence="1">Uncharacterized protein</fullName>
    </submittedName>
</protein>
<evidence type="ECO:0000313" key="1">
    <source>
        <dbReference type="EMBL" id="EFO26690.1"/>
    </source>
</evidence>
<dbReference type="AlphaFoldDB" id="A0A1S0U844"/>
<dbReference type="GeneID" id="9939172"/>
<gene>
    <name evidence="1" type="ORF">LOAG_01796</name>
</gene>
<dbReference type="CTD" id="9939172"/>
<dbReference type="RefSeq" id="XP_003137382.1">
    <property type="nucleotide sequence ID" value="XM_003137334.1"/>
</dbReference>
<sequence>MSNQNYNQTTKLLFVLQNDSSQRKSETDTGESLLNISAKIRPRPSDFGKRKGDASDIWERRIALTLSYSKVTSTTNGDLSVAVSRLKLLLFMSEIHHVMEEMLGNE</sequence>
<organism evidence="1">
    <name type="scientific">Loa loa</name>
    <name type="common">Eye worm</name>
    <name type="synonym">Filaria loa</name>
    <dbReference type="NCBI Taxonomy" id="7209"/>
    <lineage>
        <taxon>Eukaryota</taxon>
        <taxon>Metazoa</taxon>
        <taxon>Ecdysozoa</taxon>
        <taxon>Nematoda</taxon>
        <taxon>Chromadorea</taxon>
        <taxon>Rhabditida</taxon>
        <taxon>Spirurina</taxon>
        <taxon>Spiruromorpha</taxon>
        <taxon>Filarioidea</taxon>
        <taxon>Onchocercidae</taxon>
        <taxon>Loa</taxon>
    </lineage>
</organism>
<proteinExistence type="predicted"/>
<name>A0A1S0U844_LOALO</name>
<reference evidence="1" key="1">
    <citation type="submission" date="2012-04" db="EMBL/GenBank/DDBJ databases">
        <title>The Genome Sequence of Loa loa.</title>
        <authorList>
            <consortium name="The Broad Institute Genome Sequencing Platform"/>
            <consortium name="Broad Institute Genome Sequencing Center for Infectious Disease"/>
            <person name="Nutman T.B."/>
            <person name="Fink D.L."/>
            <person name="Russ C."/>
            <person name="Young S."/>
            <person name="Zeng Q."/>
            <person name="Gargeya S."/>
            <person name="Alvarado L."/>
            <person name="Berlin A."/>
            <person name="Chapman S.B."/>
            <person name="Chen Z."/>
            <person name="Freedman E."/>
            <person name="Gellesch M."/>
            <person name="Goldberg J."/>
            <person name="Griggs A."/>
            <person name="Gujja S."/>
            <person name="Heilman E.R."/>
            <person name="Heiman D."/>
            <person name="Howarth C."/>
            <person name="Mehta T."/>
            <person name="Neiman D."/>
            <person name="Pearson M."/>
            <person name="Roberts A."/>
            <person name="Saif S."/>
            <person name="Shea T."/>
            <person name="Shenoy N."/>
            <person name="Sisk P."/>
            <person name="Stolte C."/>
            <person name="Sykes S."/>
            <person name="White J."/>
            <person name="Yandava C."/>
            <person name="Haas B."/>
            <person name="Henn M.R."/>
            <person name="Nusbaum C."/>
            <person name="Birren B."/>
        </authorList>
    </citation>
    <scope>NUCLEOTIDE SEQUENCE [LARGE SCALE GENOMIC DNA]</scope>
</reference>
<dbReference type="KEGG" id="loa:LOAG_01796"/>
<dbReference type="InParanoid" id="A0A1S0U844"/>
<accession>A0A1S0U844</accession>